<dbReference type="SUPFAM" id="SSF55424">
    <property type="entry name" value="FAD/NAD-linked reductases, dimerisation (C-terminal) domain"/>
    <property type="match status" value="1"/>
</dbReference>
<dbReference type="Proteomes" id="UP000023776">
    <property type="component" value="Unassembled WGS sequence"/>
</dbReference>
<evidence type="ECO:0000259" key="5">
    <source>
        <dbReference type="Pfam" id="PF07992"/>
    </source>
</evidence>
<evidence type="ECO:0000313" key="8">
    <source>
        <dbReference type="Proteomes" id="UP000023776"/>
    </source>
</evidence>
<dbReference type="GeneID" id="99692098"/>
<dbReference type="PANTHER" id="PTHR43557">
    <property type="entry name" value="APOPTOSIS-INDUCING FACTOR 1"/>
    <property type="match status" value="1"/>
</dbReference>
<dbReference type="SUPFAM" id="SSF51905">
    <property type="entry name" value="FAD/NAD(P)-binding domain"/>
    <property type="match status" value="2"/>
</dbReference>
<gene>
    <name evidence="7" type="ORF">F988_00795</name>
</gene>
<proteinExistence type="predicted"/>
<evidence type="ECO:0000259" key="6">
    <source>
        <dbReference type="Pfam" id="PF14759"/>
    </source>
</evidence>
<evidence type="ECO:0000256" key="2">
    <source>
        <dbReference type="ARBA" id="ARBA00022630"/>
    </source>
</evidence>
<sequence length="416" mass="46908">MHNTIVIIGGGHAGFQLANTLRRDGYKGRIIIFEKQNDFPYQRPPLSKDYLLGSMEEDRVFFRPPEFYHSNAIEIVFSEVTMVERKNKKVIYEDNKSVFYDSLIFAVGVTPNKLDFCELNYKNVYMISDLKNAKNLKKALDTAHNIVVVGTGFIGLEMAGLVKKLDKEVHVVSSGNQVLRKSVSKKLSSFIKEQHISNGVKFYDYERIADWAVKDHNITSVTLSSKMSLPADLVVVGIGSKPNVYLAESIGLDVDNGIVVNDNLCTSDPSIYAIGDCAQFPYLNHSIRLESVQNTMDQARYLSQKLLKDIPESYSALPWFWSDQRDMKIQIAGVNLDTDRELDTITLDNDLSSGYTCLSFFNDILVIVETVNRPAIHMLSKKILSSENIPTKSDLAKYKFDLNLWLSSTSGKIKTL</sequence>
<dbReference type="HOGENOM" id="CLU_003291_4_0_6"/>
<comment type="cofactor">
    <cofactor evidence="1">
        <name>FAD</name>
        <dbReference type="ChEBI" id="CHEBI:57692"/>
    </cofactor>
</comment>
<dbReference type="GO" id="GO:0016651">
    <property type="term" value="F:oxidoreductase activity, acting on NAD(P)H"/>
    <property type="evidence" value="ECO:0007669"/>
    <property type="project" value="TreeGrafter"/>
</dbReference>
<dbReference type="Pfam" id="PF07992">
    <property type="entry name" value="Pyr_redox_2"/>
    <property type="match status" value="1"/>
</dbReference>
<dbReference type="PRINTS" id="PR00411">
    <property type="entry name" value="PNDRDTASEI"/>
</dbReference>
<dbReference type="EMBL" id="APOM01000026">
    <property type="protein sequence ID" value="ENU36988.1"/>
    <property type="molecule type" value="Genomic_DNA"/>
</dbReference>
<comment type="caution">
    <text evidence="7">The sequence shown here is derived from an EMBL/GenBank/DDBJ whole genome shotgun (WGS) entry which is preliminary data.</text>
</comment>
<feature type="domain" description="FAD/NAD(P)-binding" evidence="5">
    <location>
        <begin position="4"/>
        <end position="299"/>
    </location>
</feature>
<dbReference type="InterPro" id="IPR016156">
    <property type="entry name" value="FAD/NAD-linked_Rdtase_dimer_sf"/>
</dbReference>
<dbReference type="Gene3D" id="3.30.390.30">
    <property type="match status" value="1"/>
</dbReference>
<name>N8RNM3_9GAMM</name>
<evidence type="ECO:0000256" key="4">
    <source>
        <dbReference type="ARBA" id="ARBA00023002"/>
    </source>
</evidence>
<accession>N8RNM3</accession>
<evidence type="ECO:0008006" key="9">
    <source>
        <dbReference type="Google" id="ProtNLM"/>
    </source>
</evidence>
<evidence type="ECO:0000256" key="1">
    <source>
        <dbReference type="ARBA" id="ARBA00001974"/>
    </source>
</evidence>
<protein>
    <recommendedName>
        <fullName evidence="9">FAD/NAD(P)-binding domain-containing protein</fullName>
    </recommendedName>
</protein>
<dbReference type="AlphaFoldDB" id="N8RNM3"/>
<keyword evidence="3" id="KW-0274">FAD</keyword>
<keyword evidence="8" id="KW-1185">Reference proteome</keyword>
<feature type="domain" description="Reductase C-terminal" evidence="6">
    <location>
        <begin position="319"/>
        <end position="403"/>
    </location>
</feature>
<organism evidence="7 8">
    <name type="scientific">Acinetobacter parvus DSM 16617 = CIP 108168</name>
    <dbReference type="NCBI Taxonomy" id="981333"/>
    <lineage>
        <taxon>Bacteria</taxon>
        <taxon>Pseudomonadati</taxon>
        <taxon>Pseudomonadota</taxon>
        <taxon>Gammaproteobacteria</taxon>
        <taxon>Moraxellales</taxon>
        <taxon>Moraxellaceae</taxon>
        <taxon>Acinetobacter</taxon>
    </lineage>
</organism>
<keyword evidence="2" id="KW-0285">Flavoprotein</keyword>
<dbReference type="Gene3D" id="3.50.50.60">
    <property type="entry name" value="FAD/NAD(P)-binding domain"/>
    <property type="match status" value="2"/>
</dbReference>
<dbReference type="InterPro" id="IPR028202">
    <property type="entry name" value="Reductase_C"/>
</dbReference>
<evidence type="ECO:0000313" key="7">
    <source>
        <dbReference type="EMBL" id="ENU36988.1"/>
    </source>
</evidence>
<dbReference type="PATRIC" id="fig|981333.9.peg.812"/>
<keyword evidence="4" id="KW-0560">Oxidoreductase</keyword>
<dbReference type="PRINTS" id="PR00368">
    <property type="entry name" value="FADPNR"/>
</dbReference>
<dbReference type="InterPro" id="IPR036188">
    <property type="entry name" value="FAD/NAD-bd_sf"/>
</dbReference>
<evidence type="ECO:0000256" key="3">
    <source>
        <dbReference type="ARBA" id="ARBA00022827"/>
    </source>
</evidence>
<dbReference type="InterPro" id="IPR023753">
    <property type="entry name" value="FAD/NAD-binding_dom"/>
</dbReference>
<dbReference type="RefSeq" id="WP_004681199.1">
    <property type="nucleotide sequence ID" value="NZ_AIEB01000036.1"/>
</dbReference>
<dbReference type="PANTHER" id="PTHR43557:SF2">
    <property type="entry name" value="RIESKE DOMAIN-CONTAINING PROTEIN-RELATED"/>
    <property type="match status" value="1"/>
</dbReference>
<dbReference type="Pfam" id="PF14759">
    <property type="entry name" value="Reductase_C"/>
    <property type="match status" value="1"/>
</dbReference>
<dbReference type="GO" id="GO:0005737">
    <property type="term" value="C:cytoplasm"/>
    <property type="evidence" value="ECO:0007669"/>
    <property type="project" value="TreeGrafter"/>
</dbReference>
<dbReference type="InterPro" id="IPR050446">
    <property type="entry name" value="FAD-oxidoreductase/Apoptosis"/>
</dbReference>
<reference evidence="7 8" key="1">
    <citation type="submission" date="2013-02" db="EMBL/GenBank/DDBJ databases">
        <title>The Genome Sequence of Acinetobacter parvus CIP 108168.</title>
        <authorList>
            <consortium name="The Broad Institute Genome Sequencing Platform"/>
            <consortium name="The Broad Institute Genome Sequencing Center for Infectious Disease"/>
            <person name="Cerqueira G."/>
            <person name="Feldgarden M."/>
            <person name="Courvalin P."/>
            <person name="Perichon B."/>
            <person name="Grillot-Courvalin C."/>
            <person name="Clermont D."/>
            <person name="Rocha E."/>
            <person name="Yoon E.-J."/>
            <person name="Nemec A."/>
            <person name="Walker B."/>
            <person name="Young S.K."/>
            <person name="Zeng Q."/>
            <person name="Gargeya S."/>
            <person name="Fitzgerald M."/>
            <person name="Haas B."/>
            <person name="Abouelleil A."/>
            <person name="Alvarado L."/>
            <person name="Arachchi H.M."/>
            <person name="Berlin A.M."/>
            <person name="Chapman S.B."/>
            <person name="Dewar J."/>
            <person name="Goldberg J."/>
            <person name="Griggs A."/>
            <person name="Gujja S."/>
            <person name="Hansen M."/>
            <person name="Howarth C."/>
            <person name="Imamovic A."/>
            <person name="Larimer J."/>
            <person name="McCowan C."/>
            <person name="Murphy C."/>
            <person name="Neiman D."/>
            <person name="Pearson M."/>
            <person name="Priest M."/>
            <person name="Roberts A."/>
            <person name="Saif S."/>
            <person name="Shea T."/>
            <person name="Sisk P."/>
            <person name="Sykes S."/>
            <person name="Wortman J."/>
            <person name="Nusbaum C."/>
            <person name="Birren B."/>
        </authorList>
    </citation>
    <scope>NUCLEOTIDE SEQUENCE [LARGE SCALE GENOMIC DNA]</scope>
    <source>
        <strain evidence="7 8">CIP 108168</strain>
    </source>
</reference>